<dbReference type="InterPro" id="IPR050373">
    <property type="entry name" value="Fibrinogen_C-term_domain"/>
</dbReference>
<organism evidence="2 3">
    <name type="scientific">Aplysia californica</name>
    <name type="common">California sea hare</name>
    <dbReference type="NCBI Taxonomy" id="6500"/>
    <lineage>
        <taxon>Eukaryota</taxon>
        <taxon>Metazoa</taxon>
        <taxon>Spiralia</taxon>
        <taxon>Lophotrochozoa</taxon>
        <taxon>Mollusca</taxon>
        <taxon>Gastropoda</taxon>
        <taxon>Heterobranchia</taxon>
        <taxon>Euthyneura</taxon>
        <taxon>Tectipleura</taxon>
        <taxon>Aplysiida</taxon>
        <taxon>Aplysioidea</taxon>
        <taxon>Aplysiidae</taxon>
        <taxon>Aplysia</taxon>
    </lineage>
</organism>
<reference evidence="3" key="1">
    <citation type="submission" date="2025-08" db="UniProtKB">
        <authorList>
            <consortium name="RefSeq"/>
        </authorList>
    </citation>
    <scope>IDENTIFICATION</scope>
</reference>
<dbReference type="RefSeq" id="XP_035825483.1">
    <property type="nucleotide sequence ID" value="XM_035969590.1"/>
</dbReference>
<dbReference type="GeneID" id="101844995"/>
<dbReference type="InterPro" id="IPR002181">
    <property type="entry name" value="Fibrinogen_a/b/g_C_dom"/>
</dbReference>
<gene>
    <name evidence="3" type="primary">LOC101844995</name>
</gene>
<protein>
    <submittedName>
        <fullName evidence="3">Ryncolin-4</fullName>
    </submittedName>
</protein>
<dbReference type="Gene3D" id="3.90.215.10">
    <property type="entry name" value="Gamma Fibrinogen, chain A, domain 1"/>
    <property type="match status" value="1"/>
</dbReference>
<keyword evidence="2" id="KW-1185">Reference proteome</keyword>
<name>A0ABM1VSU1_APLCA</name>
<sequence>MAFNDGAQFSTKDRDNDGSDISCAYFQHGGWWFNACSSVNFNGRWASRESWKGMRWSSVTGNAASGRFELRFDFTYQGYDYYATYDTFVLSGESENYKFWTSGFDGNVWNVMAFNNGASFSTKDRDNDGSDISCAYYQHGGWWFDACSRVNLNGRWASKEDWKGMRWSSVTGNAASVSFSEMKIRPLDK</sequence>
<proteinExistence type="predicted"/>
<dbReference type="Proteomes" id="UP000694888">
    <property type="component" value="Unplaced"/>
</dbReference>
<feature type="domain" description="Fibrinogen C-terminal" evidence="1">
    <location>
        <begin position="1"/>
        <end position="45"/>
    </location>
</feature>
<evidence type="ECO:0000313" key="2">
    <source>
        <dbReference type="Proteomes" id="UP000694888"/>
    </source>
</evidence>
<dbReference type="InterPro" id="IPR036056">
    <property type="entry name" value="Fibrinogen-like_C"/>
</dbReference>
<feature type="domain" description="Fibrinogen C-terminal" evidence="1">
    <location>
        <begin position="66"/>
        <end position="188"/>
    </location>
</feature>
<dbReference type="SUPFAM" id="SSF56496">
    <property type="entry name" value="Fibrinogen C-terminal domain-like"/>
    <property type="match status" value="2"/>
</dbReference>
<dbReference type="Pfam" id="PF00147">
    <property type="entry name" value="Fibrinogen_C"/>
    <property type="match status" value="1"/>
</dbReference>
<evidence type="ECO:0000313" key="3">
    <source>
        <dbReference type="RefSeq" id="XP_035825483.1"/>
    </source>
</evidence>
<dbReference type="SMART" id="SM00186">
    <property type="entry name" value="FBG"/>
    <property type="match status" value="1"/>
</dbReference>
<dbReference type="PANTHER" id="PTHR19143">
    <property type="entry name" value="FIBRINOGEN/TENASCIN/ANGIOPOEITIN"/>
    <property type="match status" value="1"/>
</dbReference>
<accession>A0ABM1VSU1</accession>
<dbReference type="Gene3D" id="4.10.530.10">
    <property type="entry name" value="Gamma-fibrinogen Carboxyl Terminal Fragment, domain 2"/>
    <property type="match status" value="1"/>
</dbReference>
<dbReference type="PROSITE" id="PS51406">
    <property type="entry name" value="FIBRINOGEN_C_2"/>
    <property type="match status" value="2"/>
</dbReference>
<evidence type="ECO:0000259" key="1">
    <source>
        <dbReference type="PROSITE" id="PS51406"/>
    </source>
</evidence>
<dbReference type="InterPro" id="IPR014716">
    <property type="entry name" value="Fibrinogen_a/b/g_C_1"/>
</dbReference>